<feature type="compositionally biased region" description="Low complexity" evidence="29">
    <location>
        <begin position="151"/>
        <end position="166"/>
    </location>
</feature>
<keyword evidence="8" id="KW-0723">Serine/threonine-protein kinase</keyword>
<keyword evidence="16 28" id="KW-0067">ATP-binding</keyword>
<keyword evidence="11" id="KW-0479">Metal-binding</keyword>
<evidence type="ECO:0000256" key="28">
    <source>
        <dbReference type="PROSITE-ProRule" id="PRU10141"/>
    </source>
</evidence>
<keyword evidence="18" id="KW-1043">Host membrane</keyword>
<keyword evidence="14" id="KW-0418">Kinase</keyword>
<feature type="compositionally biased region" description="Low complexity" evidence="29">
    <location>
        <begin position="1077"/>
        <end position="1090"/>
    </location>
</feature>
<evidence type="ECO:0000256" key="11">
    <source>
        <dbReference type="ARBA" id="ARBA00022723"/>
    </source>
</evidence>
<feature type="compositionally biased region" description="Polar residues" evidence="29">
    <location>
        <begin position="193"/>
        <end position="243"/>
    </location>
</feature>
<dbReference type="Gene3D" id="3.30.200.20">
    <property type="entry name" value="Phosphorylase Kinase, domain 1"/>
    <property type="match status" value="1"/>
</dbReference>
<dbReference type="GO" id="GO:0020005">
    <property type="term" value="C:symbiont-containing vacuole membrane"/>
    <property type="evidence" value="ECO:0007669"/>
    <property type="project" value="UniProtKB-SubCell"/>
</dbReference>
<evidence type="ECO:0000256" key="10">
    <source>
        <dbReference type="ARBA" id="ARBA00022707"/>
    </source>
</evidence>
<proteinExistence type="inferred from homology"/>
<feature type="region of interest" description="Disordered" evidence="29">
    <location>
        <begin position="864"/>
        <end position="885"/>
    </location>
</feature>
<keyword evidence="7" id="KW-1032">Host cell membrane</keyword>
<feature type="domain" description="EF-hand" evidence="31">
    <location>
        <begin position="833"/>
        <end position="868"/>
    </location>
</feature>
<evidence type="ECO:0000256" key="19">
    <source>
        <dbReference type="ARBA" id="ARBA00023069"/>
    </source>
</evidence>
<keyword evidence="17" id="KW-0282">Flagellum</keyword>
<dbReference type="Pfam" id="PF13499">
    <property type="entry name" value="EF-hand_7"/>
    <property type="match status" value="2"/>
</dbReference>
<dbReference type="Proteomes" id="UP000785679">
    <property type="component" value="Unassembled WGS sequence"/>
</dbReference>
<dbReference type="CDD" id="cd00051">
    <property type="entry name" value="EFh"/>
    <property type="match status" value="2"/>
</dbReference>
<evidence type="ECO:0000256" key="18">
    <source>
        <dbReference type="ARBA" id="ARBA00022870"/>
    </source>
</evidence>
<dbReference type="SUPFAM" id="SSF56112">
    <property type="entry name" value="Protein kinase-like (PK-like)"/>
    <property type="match status" value="1"/>
</dbReference>
<dbReference type="InterPro" id="IPR050205">
    <property type="entry name" value="CDPK_Ser/Thr_kinases"/>
</dbReference>
<name>A0A8J8P304_HALGN</name>
<comment type="catalytic activity">
    <reaction evidence="25">
        <text>L-seryl-[protein] + ATP = O-phospho-L-seryl-[protein] + ADP + H(+)</text>
        <dbReference type="Rhea" id="RHEA:17989"/>
        <dbReference type="Rhea" id="RHEA-COMP:9863"/>
        <dbReference type="Rhea" id="RHEA-COMP:11604"/>
        <dbReference type="ChEBI" id="CHEBI:15378"/>
        <dbReference type="ChEBI" id="CHEBI:29999"/>
        <dbReference type="ChEBI" id="CHEBI:30616"/>
        <dbReference type="ChEBI" id="CHEBI:83421"/>
        <dbReference type="ChEBI" id="CHEBI:456216"/>
        <dbReference type="EC" id="2.7.11.1"/>
    </reaction>
</comment>
<comment type="similarity">
    <text evidence="23">Belongs to the protein kinase superfamily. Ser/Thr protein kinase family. CDPK subfamily.</text>
</comment>
<dbReference type="InterPro" id="IPR008271">
    <property type="entry name" value="Ser/Thr_kinase_AS"/>
</dbReference>
<dbReference type="GO" id="GO:0005524">
    <property type="term" value="F:ATP binding"/>
    <property type="evidence" value="ECO:0007669"/>
    <property type="project" value="UniProtKB-UniRule"/>
</dbReference>
<organism evidence="32 33">
    <name type="scientific">Halteria grandinella</name>
    <dbReference type="NCBI Taxonomy" id="5974"/>
    <lineage>
        <taxon>Eukaryota</taxon>
        <taxon>Sar</taxon>
        <taxon>Alveolata</taxon>
        <taxon>Ciliophora</taxon>
        <taxon>Intramacronucleata</taxon>
        <taxon>Spirotrichea</taxon>
        <taxon>Stichotrichia</taxon>
        <taxon>Sporadotrichida</taxon>
        <taxon>Halteriidae</taxon>
        <taxon>Halteria</taxon>
    </lineage>
</organism>
<dbReference type="FunFam" id="1.10.510.10:FF:000398">
    <property type="entry name" value="Calcium-dependent protein kinase 1"/>
    <property type="match status" value="1"/>
</dbReference>
<dbReference type="InterPro" id="IPR011992">
    <property type="entry name" value="EF-hand-dom_pair"/>
</dbReference>
<feature type="region of interest" description="Disordered" evidence="29">
    <location>
        <begin position="1075"/>
        <end position="1114"/>
    </location>
</feature>
<comment type="caution">
    <text evidence="32">The sequence shown here is derived from an EMBL/GenBank/DDBJ whole genome shotgun (WGS) entry which is preliminary data.</text>
</comment>
<dbReference type="GO" id="GO:0020002">
    <property type="term" value="C:host cell plasma membrane"/>
    <property type="evidence" value="ECO:0007669"/>
    <property type="project" value="UniProtKB-SubCell"/>
</dbReference>
<dbReference type="PROSITE" id="PS00107">
    <property type="entry name" value="PROTEIN_KINASE_ATP"/>
    <property type="match status" value="1"/>
</dbReference>
<dbReference type="SMART" id="SM00220">
    <property type="entry name" value="S_TKc"/>
    <property type="match status" value="1"/>
</dbReference>
<feature type="domain" description="EF-hand" evidence="31">
    <location>
        <begin position="892"/>
        <end position="927"/>
    </location>
</feature>
<keyword evidence="9" id="KW-0808">Transferase</keyword>
<keyword evidence="6" id="KW-1003">Cell membrane</keyword>
<evidence type="ECO:0000256" key="4">
    <source>
        <dbReference type="ARBA" id="ARBA00004425"/>
    </source>
</evidence>
<dbReference type="PROSITE" id="PS50011">
    <property type="entry name" value="PROTEIN_KINASE_DOM"/>
    <property type="match status" value="1"/>
</dbReference>
<evidence type="ECO:0000256" key="29">
    <source>
        <dbReference type="SAM" id="MobiDB-lite"/>
    </source>
</evidence>
<evidence type="ECO:0000256" key="12">
    <source>
        <dbReference type="ARBA" id="ARBA00022737"/>
    </source>
</evidence>
<evidence type="ECO:0000256" key="27">
    <source>
        <dbReference type="ARBA" id="ARBA00068067"/>
    </source>
</evidence>
<evidence type="ECO:0000256" key="24">
    <source>
        <dbReference type="ARBA" id="ARBA00047899"/>
    </source>
</evidence>
<feature type="region of interest" description="Disordered" evidence="29">
    <location>
        <begin position="142"/>
        <end position="166"/>
    </location>
</feature>
<keyword evidence="15" id="KW-0106">Calcium</keyword>
<evidence type="ECO:0000313" key="33">
    <source>
        <dbReference type="Proteomes" id="UP000785679"/>
    </source>
</evidence>
<dbReference type="InterPro" id="IPR000719">
    <property type="entry name" value="Prot_kinase_dom"/>
</dbReference>
<dbReference type="InterPro" id="IPR017441">
    <property type="entry name" value="Protein_kinase_ATP_BS"/>
</dbReference>
<evidence type="ECO:0000256" key="7">
    <source>
        <dbReference type="ARBA" id="ARBA00022511"/>
    </source>
</evidence>
<feature type="region of interest" description="Disordered" evidence="29">
    <location>
        <begin position="179"/>
        <end position="243"/>
    </location>
</feature>
<feature type="domain" description="EF-hand" evidence="31">
    <location>
        <begin position="758"/>
        <end position="793"/>
    </location>
</feature>
<evidence type="ECO:0000256" key="21">
    <source>
        <dbReference type="ARBA" id="ARBA00023273"/>
    </source>
</evidence>
<dbReference type="GO" id="GO:0005509">
    <property type="term" value="F:calcium ion binding"/>
    <property type="evidence" value="ECO:0007669"/>
    <property type="project" value="InterPro"/>
</dbReference>
<dbReference type="PROSITE" id="PS50222">
    <property type="entry name" value="EF_HAND_2"/>
    <property type="match status" value="3"/>
</dbReference>
<evidence type="ECO:0000256" key="26">
    <source>
        <dbReference type="ARBA" id="ARBA00060437"/>
    </source>
</evidence>
<dbReference type="PANTHER" id="PTHR24349">
    <property type="entry name" value="SERINE/THREONINE-PROTEIN KINASE"/>
    <property type="match status" value="1"/>
</dbReference>
<evidence type="ECO:0000256" key="5">
    <source>
        <dbReference type="ARBA" id="ARBA00012513"/>
    </source>
</evidence>
<gene>
    <name evidence="32" type="ORF">FGO68_gene15899</name>
</gene>
<dbReference type="CDD" id="cd05117">
    <property type="entry name" value="STKc_CAMK"/>
    <property type="match status" value="1"/>
</dbReference>
<evidence type="ECO:0000256" key="8">
    <source>
        <dbReference type="ARBA" id="ARBA00022527"/>
    </source>
</evidence>
<evidence type="ECO:0000259" key="31">
    <source>
        <dbReference type="PROSITE" id="PS50222"/>
    </source>
</evidence>
<dbReference type="InterPro" id="IPR002048">
    <property type="entry name" value="EF_hand_dom"/>
</dbReference>
<dbReference type="PROSITE" id="PS00108">
    <property type="entry name" value="PROTEIN_KINASE_ST"/>
    <property type="match status" value="1"/>
</dbReference>
<dbReference type="OrthoDB" id="248923at2759"/>
<dbReference type="GO" id="GO:0005886">
    <property type="term" value="C:plasma membrane"/>
    <property type="evidence" value="ECO:0007669"/>
    <property type="project" value="UniProtKB-SubCell"/>
</dbReference>
<feature type="compositionally biased region" description="Polar residues" evidence="29">
    <location>
        <begin position="1094"/>
        <end position="1114"/>
    </location>
</feature>
<keyword evidence="13 28" id="KW-0547">Nucleotide-binding</keyword>
<evidence type="ECO:0000256" key="13">
    <source>
        <dbReference type="ARBA" id="ARBA00022741"/>
    </source>
</evidence>
<evidence type="ECO:0000256" key="22">
    <source>
        <dbReference type="ARBA" id="ARBA00023288"/>
    </source>
</evidence>
<comment type="cofactor">
    <cofactor evidence="1">
        <name>Mg(2+)</name>
        <dbReference type="ChEBI" id="CHEBI:18420"/>
    </cofactor>
</comment>
<dbReference type="InterPro" id="IPR018247">
    <property type="entry name" value="EF_Hand_1_Ca_BS"/>
</dbReference>
<dbReference type="GO" id="GO:0004674">
    <property type="term" value="F:protein serine/threonine kinase activity"/>
    <property type="evidence" value="ECO:0007669"/>
    <property type="project" value="UniProtKB-KW"/>
</dbReference>
<dbReference type="SMART" id="SM00054">
    <property type="entry name" value="EFh"/>
    <property type="match status" value="4"/>
</dbReference>
<dbReference type="Pfam" id="PF00069">
    <property type="entry name" value="Pkinase"/>
    <property type="match status" value="1"/>
</dbReference>
<dbReference type="GO" id="GO:0031514">
    <property type="term" value="C:motile cilium"/>
    <property type="evidence" value="ECO:0007669"/>
    <property type="project" value="UniProtKB-SubCell"/>
</dbReference>
<dbReference type="EMBL" id="RRYP01001148">
    <property type="protein sequence ID" value="TNV86348.1"/>
    <property type="molecule type" value="Genomic_DNA"/>
</dbReference>
<keyword evidence="18" id="KW-0472">Membrane</keyword>
<comment type="subcellular location">
    <subcellularLocation>
        <location evidence="3">Cell membrane</location>
        <topology evidence="3">Lipid-anchor</topology>
        <orientation evidence="3">Cytoplasmic side</orientation>
    </subcellularLocation>
    <subcellularLocation>
        <location evidence="2">Cell projection</location>
        <location evidence="2">Cilium</location>
        <location evidence="2">Flagellum</location>
    </subcellularLocation>
    <subcellularLocation>
        <location evidence="4">Host cell membrane</location>
        <topology evidence="4">Lipid-anchor</topology>
    </subcellularLocation>
    <subcellularLocation>
        <location evidence="26">Parasitophorous vacuole membrane</location>
        <topology evidence="26">Lipid-anchor</topology>
    </subcellularLocation>
</comment>
<reference evidence="32" key="1">
    <citation type="submission" date="2019-06" db="EMBL/GenBank/DDBJ databases">
        <authorList>
            <person name="Zheng W."/>
        </authorList>
    </citation>
    <scope>NUCLEOTIDE SEQUENCE</scope>
    <source>
        <strain evidence="32">QDHG01</strain>
    </source>
</reference>
<comment type="catalytic activity">
    <reaction evidence="24">
        <text>L-threonyl-[protein] + ATP = O-phospho-L-threonyl-[protein] + ADP + H(+)</text>
        <dbReference type="Rhea" id="RHEA:46608"/>
        <dbReference type="Rhea" id="RHEA-COMP:11060"/>
        <dbReference type="Rhea" id="RHEA-COMP:11605"/>
        <dbReference type="ChEBI" id="CHEBI:15378"/>
        <dbReference type="ChEBI" id="CHEBI:30013"/>
        <dbReference type="ChEBI" id="CHEBI:30616"/>
        <dbReference type="ChEBI" id="CHEBI:61977"/>
        <dbReference type="ChEBI" id="CHEBI:456216"/>
        <dbReference type="EC" id="2.7.11.1"/>
    </reaction>
</comment>
<evidence type="ECO:0000256" key="25">
    <source>
        <dbReference type="ARBA" id="ARBA00048679"/>
    </source>
</evidence>
<keyword evidence="22" id="KW-0449">Lipoprotein</keyword>
<dbReference type="Gene3D" id="1.10.238.10">
    <property type="entry name" value="EF-hand"/>
    <property type="match status" value="1"/>
</dbReference>
<protein>
    <recommendedName>
        <fullName evidence="27">Calcium-dependent protein kinase 1</fullName>
        <ecNumber evidence="5">2.7.11.1</ecNumber>
    </recommendedName>
</protein>
<keyword evidence="20" id="KW-0564">Palmitate</keyword>
<keyword evidence="10" id="KW-0519">Myristate</keyword>
<evidence type="ECO:0000256" key="6">
    <source>
        <dbReference type="ARBA" id="ARBA00022475"/>
    </source>
</evidence>
<keyword evidence="12" id="KW-0677">Repeat</keyword>
<dbReference type="FunFam" id="3.30.200.20:FF:000315">
    <property type="entry name" value="Calcium-dependent protein kinase 3"/>
    <property type="match status" value="1"/>
</dbReference>
<feature type="compositionally biased region" description="Basic and acidic residues" evidence="29">
    <location>
        <begin position="325"/>
        <end position="336"/>
    </location>
</feature>
<evidence type="ECO:0000256" key="16">
    <source>
        <dbReference type="ARBA" id="ARBA00022840"/>
    </source>
</evidence>
<evidence type="ECO:0000256" key="2">
    <source>
        <dbReference type="ARBA" id="ARBA00004230"/>
    </source>
</evidence>
<evidence type="ECO:0000256" key="17">
    <source>
        <dbReference type="ARBA" id="ARBA00022846"/>
    </source>
</evidence>
<dbReference type="InterPro" id="IPR011009">
    <property type="entry name" value="Kinase-like_dom_sf"/>
</dbReference>
<evidence type="ECO:0000256" key="9">
    <source>
        <dbReference type="ARBA" id="ARBA00022679"/>
    </source>
</evidence>
<evidence type="ECO:0000313" key="32">
    <source>
        <dbReference type="EMBL" id="TNV86348.1"/>
    </source>
</evidence>
<evidence type="ECO:0000259" key="30">
    <source>
        <dbReference type="PROSITE" id="PS50011"/>
    </source>
</evidence>
<keyword evidence="21" id="KW-0966">Cell projection</keyword>
<evidence type="ECO:0000256" key="14">
    <source>
        <dbReference type="ARBA" id="ARBA00022777"/>
    </source>
</evidence>
<feature type="domain" description="Protein kinase" evidence="30">
    <location>
        <begin position="447"/>
        <end position="703"/>
    </location>
</feature>
<feature type="binding site" evidence="28">
    <location>
        <position position="480"/>
    </location>
    <ligand>
        <name>ATP</name>
        <dbReference type="ChEBI" id="CHEBI:30616"/>
    </ligand>
</feature>
<dbReference type="Gene3D" id="1.10.510.10">
    <property type="entry name" value="Transferase(Phosphotransferase) domain 1"/>
    <property type="match status" value="1"/>
</dbReference>
<feature type="region of interest" description="Disordered" evidence="29">
    <location>
        <begin position="301"/>
        <end position="342"/>
    </location>
</feature>
<dbReference type="SUPFAM" id="SSF47473">
    <property type="entry name" value="EF-hand"/>
    <property type="match status" value="1"/>
</dbReference>
<accession>A0A8J8P304</accession>
<sequence length="1114" mass="123741">MHNDSVNNRPNNAPSEKQLVQIGLHRSVYSCQQVLSRGISHPIEGGKGIYHQETAEMWMCRAQARHPPRTRMLMANSRMIPVQISIGEDIRFQRPPSDCSSDIDDQQSAANKKNAVGSRMDPNPAAGASAVVSTGLHVLHHSSGKVQNDIQSNPGGQTGNPQQQATPQIDASLNEIKLPPPRQQKTTKKPASGNASNNIAPAQLKNSHGSRNSKISQRQAADQSALLNKGKTPSNAADTKTQNLADESKNITLHVNGISNGVNVNSIQIKSEDRKDPNPRVLISNSNLHVESAAVYNNGTSAVQSNIAQGKSSSRDGRRKSQSKSKLDRQMSKSHDQIPIMNQEKKLSFLVLPEDKQDRPRMNNMNMLAAGNSDSNMSHPVNPLMMKSHNSHEAPDAHNFAALPNSAGNEPGNQTQIIQHKLQQAMKLKIDKSLFMLEQKGKIKARYRVLETLGKGSYGEVKKIQHKASGEYRAMKIICKEDVSQQYVDSLLNEIDILKQLDHPSIVKLYEFYQDKINFYLITEYIDGGELFDKISQVKNFSEEDAAIIMKQLLSAVVYCHNRKIVHRDLKPENLLLDQQSQIDSIKVIDFGTSIVFDPNTKMRHKYGTPYYIAPEVLNRMYDEKCDVWSCGVIMYILLCGQPPFKGKNHKEIFEKIRAGKYSFSQPEWTDISREAKQLIRKMLTYNPEERVSAEEALNDEWISEFASIGKKEVQVTLKQPIMTNIINNVSKINASQKLQQACLSYLANYMGYAGIDEERQKLKEIFKVFDQNGDGCLAYEEIFEGYKQYFNDDEKRAEIEARRILEKLDLNDNGLIEYSEFLIANLDPTKIIKEERLREVFNMFDVDRSGAITVDEIKKILGGAGTAPPSTSQPLPPASSDKTATNSQQIIDDSEWEQILGEVDDNGDGEISYEEFVDMIFKLFGMERPAKALNKDNRMVSKQNIINSQGGLVSYGTGNIQKPGFKPQISGSIQVSQIPIGGLNAVLNGNSNNANPMASADNKQALQQKRRKTTVVKGPTTTVSGKQVLAPIQVKHDKKQPATPQVEVVVHPATTTAVASGRVSVSPIKVKQEGVSSIQQRSSRQAASIEQVPGSSTNHIKSSQVVANGKQQF</sequence>
<keyword evidence="19" id="KW-0969">Cilium</keyword>
<dbReference type="PROSITE" id="PS00018">
    <property type="entry name" value="EF_HAND_1"/>
    <property type="match status" value="4"/>
</dbReference>
<evidence type="ECO:0000256" key="1">
    <source>
        <dbReference type="ARBA" id="ARBA00001946"/>
    </source>
</evidence>
<evidence type="ECO:0000256" key="23">
    <source>
        <dbReference type="ARBA" id="ARBA00024334"/>
    </source>
</evidence>
<evidence type="ECO:0000256" key="20">
    <source>
        <dbReference type="ARBA" id="ARBA00023139"/>
    </source>
</evidence>
<dbReference type="AlphaFoldDB" id="A0A8J8P304"/>
<dbReference type="EC" id="2.7.11.1" evidence="5"/>
<evidence type="ECO:0000256" key="15">
    <source>
        <dbReference type="ARBA" id="ARBA00022837"/>
    </source>
</evidence>
<keyword evidence="33" id="KW-1185">Reference proteome</keyword>
<evidence type="ECO:0000256" key="3">
    <source>
        <dbReference type="ARBA" id="ARBA00004342"/>
    </source>
</evidence>
<feature type="region of interest" description="Disordered" evidence="29">
    <location>
        <begin position="92"/>
        <end position="127"/>
    </location>
</feature>